<evidence type="ECO:0000259" key="2">
    <source>
        <dbReference type="Pfam" id="PF02558"/>
    </source>
</evidence>
<protein>
    <recommendedName>
        <fullName evidence="2">Ketopantoate reductase N-terminal domain-containing protein</fullName>
    </recommendedName>
</protein>
<keyword evidence="1" id="KW-0472">Membrane</keyword>
<feature type="transmembrane region" description="Helical" evidence="1">
    <location>
        <begin position="9"/>
        <end position="26"/>
    </location>
</feature>
<sequence length="343" mass="37850">MPEKQARRVLIVGAGSLGLVIGYILTQANVDVTYLIRPHGAENLNRPQLLYSFHDNKLRKFDKYKFITNPQDLLTGTSYDFIIITLDGHTLKTETGLDLVDTIANAARGTATKVLLLLGLIGVRSWLLNRTGLREDQVAAVVSFIHSYAPKKVALPIHNGVDPKLLQQADQAYVDKAGPGLTIDNSTPALAEEFSQLWNASGLSQCAIAPPVQIDAMVAPIYVIIAVSDLLDWPSYDDIDIQGDLWTLGIQAIKEILGLSTFGQVGEQAIAITTAASVRDQFLGLQKAMYPLDWLAFNKYHHGGKVNAQDRDILRNFISQGEAEHKAMHSTKELLKKLEERKR</sequence>
<dbReference type="Pfam" id="PF02558">
    <property type="entry name" value="ApbA"/>
    <property type="match status" value="1"/>
</dbReference>
<evidence type="ECO:0000256" key="1">
    <source>
        <dbReference type="SAM" id="Phobius"/>
    </source>
</evidence>
<dbReference type="AlphaFoldDB" id="A0A8H5ZBV2"/>
<evidence type="ECO:0000313" key="4">
    <source>
        <dbReference type="Proteomes" id="UP000624244"/>
    </source>
</evidence>
<dbReference type="OMA" id="IERCISQ"/>
<name>A0A8H5ZBV2_COCSA</name>
<feature type="domain" description="Ketopantoate reductase N-terminal" evidence="2">
    <location>
        <begin position="9"/>
        <end position="86"/>
    </location>
</feature>
<accession>A0A8H5ZBV2</accession>
<reference evidence="3" key="1">
    <citation type="submission" date="2019-11" db="EMBL/GenBank/DDBJ databases">
        <title>Bipolaris sorokiniana Genome sequencing.</title>
        <authorList>
            <person name="Wang H."/>
        </authorList>
    </citation>
    <scope>NUCLEOTIDE SEQUENCE</scope>
</reference>
<comment type="caution">
    <text evidence="3">The sequence shown here is derived from an EMBL/GenBank/DDBJ whole genome shotgun (WGS) entry which is preliminary data.</text>
</comment>
<dbReference type="Gene3D" id="3.40.50.720">
    <property type="entry name" value="NAD(P)-binding Rossmann-like Domain"/>
    <property type="match status" value="1"/>
</dbReference>
<keyword evidence="1" id="KW-1133">Transmembrane helix</keyword>
<dbReference type="EMBL" id="WNKQ01000020">
    <property type="protein sequence ID" value="KAF5845180.1"/>
    <property type="molecule type" value="Genomic_DNA"/>
</dbReference>
<proteinExistence type="predicted"/>
<gene>
    <name evidence="3" type="ORF">GGP41_001335</name>
</gene>
<keyword evidence="1" id="KW-0812">Transmembrane</keyword>
<dbReference type="Proteomes" id="UP000624244">
    <property type="component" value="Unassembled WGS sequence"/>
</dbReference>
<dbReference type="InterPro" id="IPR013332">
    <property type="entry name" value="KPR_N"/>
</dbReference>
<evidence type="ECO:0000313" key="3">
    <source>
        <dbReference type="EMBL" id="KAF5845180.1"/>
    </source>
</evidence>
<organism evidence="3 4">
    <name type="scientific">Cochliobolus sativus</name>
    <name type="common">Common root rot and spot blotch fungus</name>
    <name type="synonym">Bipolaris sorokiniana</name>
    <dbReference type="NCBI Taxonomy" id="45130"/>
    <lineage>
        <taxon>Eukaryota</taxon>
        <taxon>Fungi</taxon>
        <taxon>Dikarya</taxon>
        <taxon>Ascomycota</taxon>
        <taxon>Pezizomycotina</taxon>
        <taxon>Dothideomycetes</taxon>
        <taxon>Pleosporomycetidae</taxon>
        <taxon>Pleosporales</taxon>
        <taxon>Pleosporineae</taxon>
        <taxon>Pleosporaceae</taxon>
        <taxon>Bipolaris</taxon>
    </lineage>
</organism>